<dbReference type="RefSeq" id="WP_146413567.1">
    <property type="nucleotide sequence ID" value="NZ_SJPZ01000001.1"/>
</dbReference>
<dbReference type="Gene3D" id="2.30.110.10">
    <property type="entry name" value="Electron Transport, Fmn-binding Protein, Chain A"/>
    <property type="match status" value="1"/>
</dbReference>
<sequence length="225" mass="24768">MNEIDLKADFDDLLSTPRPLESLDSLIWKSLTSAADQAGHPWKEAVVATLRVTSQGSQNPYPEIRTIILRRVDEGPRTIDFHTDLRSPKVDQIRQAGDPASISWLFYDSASKIQLRLSGAATVISGAAAQAAWESVPEPARDNYRSVAAPGTIHAGDDPPPDDQRLVQPSEDSDSEDSDAGRRWFCVVRTTVTAADWLYLRRGGHVRASVNYSANGRATSRWVMP</sequence>
<name>A0A5C6FVY6_9PLAN</name>
<proteinExistence type="predicted"/>
<evidence type="ECO:0000256" key="1">
    <source>
        <dbReference type="SAM" id="MobiDB-lite"/>
    </source>
</evidence>
<evidence type="ECO:0000313" key="4">
    <source>
        <dbReference type="Proteomes" id="UP000316476"/>
    </source>
</evidence>
<dbReference type="SUPFAM" id="SSF50475">
    <property type="entry name" value="FMN-binding split barrel"/>
    <property type="match status" value="1"/>
</dbReference>
<dbReference type="Pfam" id="PF12766">
    <property type="entry name" value="Pyridox_oxase_2"/>
    <property type="match status" value="1"/>
</dbReference>
<dbReference type="InterPro" id="IPR012349">
    <property type="entry name" value="Split_barrel_FMN-bd"/>
</dbReference>
<gene>
    <name evidence="3" type="ORF">V7x_26610</name>
</gene>
<feature type="domain" description="Pyridoxamine 5'-phosphate oxidase Alr4036 family FMN-binding" evidence="2">
    <location>
        <begin position="28"/>
        <end position="124"/>
    </location>
</feature>
<evidence type="ECO:0000313" key="3">
    <source>
        <dbReference type="EMBL" id="TWU67089.1"/>
    </source>
</evidence>
<dbReference type="Proteomes" id="UP000316476">
    <property type="component" value="Unassembled WGS sequence"/>
</dbReference>
<dbReference type="EMBL" id="SJPZ01000001">
    <property type="protein sequence ID" value="TWU67089.1"/>
    <property type="molecule type" value="Genomic_DNA"/>
</dbReference>
<dbReference type="AlphaFoldDB" id="A0A5C6FVY6"/>
<comment type="caution">
    <text evidence="3">The sequence shown here is derived from an EMBL/GenBank/DDBJ whole genome shotgun (WGS) entry which is preliminary data.</text>
</comment>
<reference evidence="3 4" key="1">
    <citation type="submission" date="2019-02" db="EMBL/GenBank/DDBJ databases">
        <title>Deep-cultivation of Planctomycetes and their phenomic and genomic characterization uncovers novel biology.</title>
        <authorList>
            <person name="Wiegand S."/>
            <person name="Jogler M."/>
            <person name="Boedeker C."/>
            <person name="Pinto D."/>
            <person name="Vollmers J."/>
            <person name="Rivas-Marin E."/>
            <person name="Kohn T."/>
            <person name="Peeters S.H."/>
            <person name="Heuer A."/>
            <person name="Rast P."/>
            <person name="Oberbeckmann S."/>
            <person name="Bunk B."/>
            <person name="Jeske O."/>
            <person name="Meyerdierks A."/>
            <person name="Storesund J.E."/>
            <person name="Kallscheuer N."/>
            <person name="Luecker S."/>
            <person name="Lage O.M."/>
            <person name="Pohl T."/>
            <person name="Merkel B.J."/>
            <person name="Hornburger P."/>
            <person name="Mueller R.-W."/>
            <person name="Bruemmer F."/>
            <person name="Labrenz M."/>
            <person name="Spormann A.M."/>
            <person name="Op Den Camp H."/>
            <person name="Overmann J."/>
            <person name="Amann R."/>
            <person name="Jetten M.S.M."/>
            <person name="Mascher T."/>
            <person name="Medema M.H."/>
            <person name="Devos D.P."/>
            <person name="Kaster A.-K."/>
            <person name="Ovreas L."/>
            <person name="Rohde M."/>
            <person name="Galperin M.Y."/>
            <person name="Jogler C."/>
        </authorList>
    </citation>
    <scope>NUCLEOTIDE SEQUENCE [LARGE SCALE GENOMIC DNA]</scope>
    <source>
        <strain evidence="3 4">V7</strain>
    </source>
</reference>
<dbReference type="OrthoDB" id="5120525at2"/>
<organism evidence="3 4">
    <name type="scientific">Crateriforma conspicua</name>
    <dbReference type="NCBI Taxonomy" id="2527996"/>
    <lineage>
        <taxon>Bacteria</taxon>
        <taxon>Pseudomonadati</taxon>
        <taxon>Planctomycetota</taxon>
        <taxon>Planctomycetia</taxon>
        <taxon>Planctomycetales</taxon>
        <taxon>Planctomycetaceae</taxon>
        <taxon>Crateriforma</taxon>
    </lineage>
</organism>
<feature type="region of interest" description="Disordered" evidence="1">
    <location>
        <begin position="149"/>
        <end position="179"/>
    </location>
</feature>
<evidence type="ECO:0000259" key="2">
    <source>
        <dbReference type="Pfam" id="PF12766"/>
    </source>
</evidence>
<dbReference type="GO" id="GO:0010181">
    <property type="term" value="F:FMN binding"/>
    <property type="evidence" value="ECO:0007669"/>
    <property type="project" value="InterPro"/>
</dbReference>
<accession>A0A5C6FVY6</accession>
<protein>
    <submittedName>
        <fullName evidence="3">Pyridoxamine 5'-phosphate oxidase</fullName>
    </submittedName>
</protein>
<dbReference type="InterPro" id="IPR024624">
    <property type="entry name" value="Pyridox_Oxase_Alr4036_FMN-bd"/>
</dbReference>